<reference evidence="7" key="1">
    <citation type="submission" date="2021-01" db="EMBL/GenBank/DDBJ databases">
        <title>Whole genome shotgun sequence of Sinosporangium siamense NBRC 109515.</title>
        <authorList>
            <person name="Komaki H."/>
            <person name="Tamura T."/>
        </authorList>
    </citation>
    <scope>NUCLEOTIDE SEQUENCE</scope>
    <source>
        <strain evidence="7">NBRC 109515</strain>
    </source>
</reference>
<dbReference type="EMBL" id="BOOW01000028">
    <property type="protein sequence ID" value="GII94101.1"/>
    <property type="molecule type" value="Genomic_DNA"/>
</dbReference>
<dbReference type="GO" id="GO:0022857">
    <property type="term" value="F:transmembrane transporter activity"/>
    <property type="evidence" value="ECO:0007669"/>
    <property type="project" value="InterPro"/>
</dbReference>
<protein>
    <submittedName>
        <fullName evidence="7">MFS transporter</fullName>
    </submittedName>
</protein>
<dbReference type="AlphaFoldDB" id="A0A919RHQ9"/>
<feature type="transmembrane region" description="Helical" evidence="6">
    <location>
        <begin position="351"/>
        <end position="372"/>
    </location>
</feature>
<evidence type="ECO:0000313" key="8">
    <source>
        <dbReference type="Proteomes" id="UP000606172"/>
    </source>
</evidence>
<feature type="transmembrane region" description="Helical" evidence="6">
    <location>
        <begin position="225"/>
        <end position="246"/>
    </location>
</feature>
<dbReference type="PANTHER" id="PTHR23513">
    <property type="entry name" value="INTEGRAL MEMBRANE EFFLUX PROTEIN-RELATED"/>
    <property type="match status" value="1"/>
</dbReference>
<evidence type="ECO:0000256" key="3">
    <source>
        <dbReference type="ARBA" id="ARBA00022692"/>
    </source>
</evidence>
<evidence type="ECO:0000256" key="4">
    <source>
        <dbReference type="ARBA" id="ARBA00022989"/>
    </source>
</evidence>
<evidence type="ECO:0000256" key="6">
    <source>
        <dbReference type="SAM" id="Phobius"/>
    </source>
</evidence>
<dbReference type="SUPFAM" id="SSF103473">
    <property type="entry name" value="MFS general substrate transporter"/>
    <property type="match status" value="1"/>
</dbReference>
<keyword evidence="8" id="KW-1185">Reference proteome</keyword>
<comment type="subcellular location">
    <subcellularLocation>
        <location evidence="1">Cell membrane</location>
        <topology evidence="1">Multi-pass membrane protein</topology>
    </subcellularLocation>
</comment>
<keyword evidence="4 6" id="KW-1133">Transmembrane helix</keyword>
<dbReference type="Proteomes" id="UP000606172">
    <property type="component" value="Unassembled WGS sequence"/>
</dbReference>
<keyword evidence="3 6" id="KW-0812">Transmembrane</keyword>
<gene>
    <name evidence="7" type="ORF">Ssi02_43320</name>
</gene>
<feature type="transmembrane region" description="Helical" evidence="6">
    <location>
        <begin position="258"/>
        <end position="276"/>
    </location>
</feature>
<dbReference type="InterPro" id="IPR036259">
    <property type="entry name" value="MFS_trans_sf"/>
</dbReference>
<feature type="transmembrane region" description="Helical" evidence="6">
    <location>
        <begin position="312"/>
        <end position="330"/>
    </location>
</feature>
<feature type="transmembrane region" description="Helical" evidence="6">
    <location>
        <begin position="378"/>
        <end position="396"/>
    </location>
</feature>
<evidence type="ECO:0000313" key="7">
    <source>
        <dbReference type="EMBL" id="GII94101.1"/>
    </source>
</evidence>
<name>A0A919RHQ9_9ACTN</name>
<feature type="transmembrane region" description="Helical" evidence="6">
    <location>
        <begin position="12"/>
        <end position="41"/>
    </location>
</feature>
<dbReference type="Pfam" id="PF07690">
    <property type="entry name" value="MFS_1"/>
    <property type="match status" value="1"/>
</dbReference>
<feature type="transmembrane region" description="Helical" evidence="6">
    <location>
        <begin position="288"/>
        <end position="306"/>
    </location>
</feature>
<proteinExistence type="predicted"/>
<dbReference type="PANTHER" id="PTHR23513:SF6">
    <property type="entry name" value="MAJOR FACILITATOR SUPERFAMILY ASSOCIATED DOMAIN-CONTAINING PROTEIN"/>
    <property type="match status" value="1"/>
</dbReference>
<keyword evidence="2" id="KW-1003">Cell membrane</keyword>
<comment type="caution">
    <text evidence="7">The sequence shown here is derived from an EMBL/GenBank/DDBJ whole genome shotgun (WGS) entry which is preliminary data.</text>
</comment>
<feature type="transmembrane region" description="Helical" evidence="6">
    <location>
        <begin position="47"/>
        <end position="71"/>
    </location>
</feature>
<dbReference type="Gene3D" id="1.20.1250.20">
    <property type="entry name" value="MFS general substrate transporter like domains"/>
    <property type="match status" value="1"/>
</dbReference>
<evidence type="ECO:0000256" key="1">
    <source>
        <dbReference type="ARBA" id="ARBA00004651"/>
    </source>
</evidence>
<evidence type="ECO:0000256" key="2">
    <source>
        <dbReference type="ARBA" id="ARBA00022475"/>
    </source>
</evidence>
<evidence type="ECO:0000256" key="5">
    <source>
        <dbReference type="ARBA" id="ARBA00023136"/>
    </source>
</evidence>
<dbReference type="InterPro" id="IPR011701">
    <property type="entry name" value="MFS"/>
</dbReference>
<dbReference type="GO" id="GO:0005886">
    <property type="term" value="C:plasma membrane"/>
    <property type="evidence" value="ECO:0007669"/>
    <property type="project" value="UniProtKB-SubCell"/>
</dbReference>
<dbReference type="RefSeq" id="WP_204028041.1">
    <property type="nucleotide sequence ID" value="NZ_BOOW01000028.1"/>
</dbReference>
<organism evidence="7 8">
    <name type="scientific">Sinosporangium siamense</name>
    <dbReference type="NCBI Taxonomy" id="1367973"/>
    <lineage>
        <taxon>Bacteria</taxon>
        <taxon>Bacillati</taxon>
        <taxon>Actinomycetota</taxon>
        <taxon>Actinomycetes</taxon>
        <taxon>Streptosporangiales</taxon>
        <taxon>Streptosporangiaceae</taxon>
        <taxon>Sinosporangium</taxon>
    </lineage>
</organism>
<accession>A0A919RHQ9</accession>
<dbReference type="CDD" id="cd06173">
    <property type="entry name" value="MFS_MefA_like"/>
    <property type="match status" value="1"/>
</dbReference>
<sequence>MSGRRALGRRFGWLWAAYAVSSYGTSLGFGALPLIAVIVLHSGPAQVSALAAAGLAVGAAVAIPLGPWVEFRRKRPVMIAMDLTRFAALMSIPIAFAFGWLSFAQLLVVSIVLAAAKIAFNAASGAYLKTLLPPEDLLVANSRFESTMWSATVVGPPLGGAAIGIFGPVTTVMANAAGYLLSALGLRAIGGSEPRPAGTGAPRLRAGDLLEGWRCILTHPPLRRLFFNTILVNGLLLATEPLLAVLLLGHLKFAPWEYGLAFALPCIGGLAGARLSRRLVARFGQRKVMLTAGALRACWPLGLAFVQPGVPGIVLVIALQFGLVTCIGVYNPVLATYRLNHTAPDRVARTLSAWSISGSATVAALTAVWGLLAAATGPRAAIAIAGILLLATPFLLPRQEAVGVSG</sequence>
<keyword evidence="5 6" id="KW-0472">Membrane</keyword>